<feature type="domain" description="RRM" evidence="3">
    <location>
        <begin position="234"/>
        <end position="303"/>
    </location>
</feature>
<dbReference type="InterPro" id="IPR035979">
    <property type="entry name" value="RBD_domain_sf"/>
</dbReference>
<dbReference type="STRING" id="6290.A0A158QPB8"/>
<accession>A0A158QPB8</accession>
<dbReference type="GO" id="GO:0003723">
    <property type="term" value="F:RNA binding"/>
    <property type="evidence" value="ECO:0007669"/>
    <property type="project" value="UniProtKB-KW"/>
</dbReference>
<dbReference type="InterPro" id="IPR012677">
    <property type="entry name" value="Nucleotide-bd_a/b_plait_sf"/>
</dbReference>
<dbReference type="Proteomes" id="UP000268014">
    <property type="component" value="Unassembled WGS sequence"/>
</dbReference>
<dbReference type="InterPro" id="IPR000504">
    <property type="entry name" value="RRM_dom"/>
</dbReference>
<sequence>MHIENVEEFTSWLIAELTPVCDAEPGTLAKYVLALLRKPNKSDEEMRAFSSSQLEITELLCSSSCLPQFDFIGRIEHSDFQSRFFFTSDFFIQRDVRDVIRDGREPLREPRRRSRSRSPRDRRGRLGARRSPNDRFRGDRRRTRFKGYCMQGDHCVFDHGPDPVVVDDSALEKMVKIPEKPASHNFTIPPPGYHPPNPPPPGVEPIFTGPPPGPRPVEENAPFVSSPKALYLLTVQVKKIPPEFNNIAKLNEHFATFGSIVNMQVRFNGEPDSALISYASRHEAMAAYKSPQPVLNNRFIKVFFYNPDAVAGSTAGQDVRVFVTYGLCVRFFLLF</sequence>
<dbReference type="GO" id="GO:0005634">
    <property type="term" value="C:nucleus"/>
    <property type="evidence" value="ECO:0007669"/>
    <property type="project" value="TreeGrafter"/>
</dbReference>
<dbReference type="WBParaSite" id="HPLM_0001232601-mRNA-1">
    <property type="protein sequence ID" value="HPLM_0001232601-mRNA-1"/>
    <property type="gene ID" value="HPLM_0001232601"/>
</dbReference>
<evidence type="ECO:0000256" key="2">
    <source>
        <dbReference type="SAM" id="MobiDB-lite"/>
    </source>
</evidence>
<dbReference type="OrthoDB" id="443401at2759"/>
<proteinExistence type="predicted"/>
<reference evidence="6" key="1">
    <citation type="submission" date="2016-04" db="UniProtKB">
        <authorList>
            <consortium name="WormBaseParasite"/>
        </authorList>
    </citation>
    <scope>IDENTIFICATION</scope>
</reference>
<dbReference type="Gene3D" id="3.30.70.330">
    <property type="match status" value="1"/>
</dbReference>
<dbReference type="SUPFAM" id="SSF54928">
    <property type="entry name" value="RNA-binding domain, RBD"/>
    <property type="match status" value="1"/>
</dbReference>
<feature type="region of interest" description="Disordered" evidence="2">
    <location>
        <begin position="107"/>
        <end position="139"/>
    </location>
</feature>
<dbReference type="PANTHER" id="PTHR14398:SF0">
    <property type="entry name" value="ZINC FINGER PROTEIN SWM"/>
    <property type="match status" value="1"/>
</dbReference>
<dbReference type="OMA" id="CISEPYE"/>
<dbReference type="PANTHER" id="PTHR14398">
    <property type="entry name" value="RNA RECOGNITION RRM/RNP DOMAIN"/>
    <property type="match status" value="1"/>
</dbReference>
<evidence type="ECO:0000256" key="1">
    <source>
        <dbReference type="ARBA" id="ARBA00022884"/>
    </source>
</evidence>
<feature type="compositionally biased region" description="Basic residues" evidence="2">
    <location>
        <begin position="110"/>
        <end position="128"/>
    </location>
</feature>
<dbReference type="InterPro" id="IPR045137">
    <property type="entry name" value="RBM26/27"/>
</dbReference>
<gene>
    <name evidence="4" type="ORF">HPLM_LOCUS12318</name>
</gene>
<evidence type="ECO:0000313" key="6">
    <source>
        <dbReference type="WBParaSite" id="HPLM_0001232601-mRNA-1"/>
    </source>
</evidence>
<feature type="region of interest" description="Disordered" evidence="2">
    <location>
        <begin position="195"/>
        <end position="220"/>
    </location>
</feature>
<evidence type="ECO:0000259" key="3">
    <source>
        <dbReference type="SMART" id="SM00360"/>
    </source>
</evidence>
<feature type="compositionally biased region" description="Pro residues" evidence="2">
    <location>
        <begin position="195"/>
        <end position="215"/>
    </location>
</feature>
<keyword evidence="5" id="KW-1185">Reference proteome</keyword>
<dbReference type="EMBL" id="UZAF01017828">
    <property type="protein sequence ID" value="VDO45343.1"/>
    <property type="molecule type" value="Genomic_DNA"/>
</dbReference>
<dbReference type="FunFam" id="3.30.70.330:FF:000208">
    <property type="entry name" value="RNA-binding protein 27 isoform X2"/>
    <property type="match status" value="1"/>
</dbReference>
<protein>
    <submittedName>
        <fullName evidence="6">RRM domain-containing protein</fullName>
    </submittedName>
</protein>
<evidence type="ECO:0000313" key="4">
    <source>
        <dbReference type="EMBL" id="VDO45343.1"/>
    </source>
</evidence>
<name>A0A158QPB8_HAEPC</name>
<reference evidence="4 5" key="2">
    <citation type="submission" date="2018-11" db="EMBL/GenBank/DDBJ databases">
        <authorList>
            <consortium name="Pathogen Informatics"/>
        </authorList>
    </citation>
    <scope>NUCLEOTIDE SEQUENCE [LARGE SCALE GENOMIC DNA]</scope>
    <source>
        <strain evidence="4 5">MHpl1</strain>
    </source>
</reference>
<keyword evidence="1" id="KW-0694">RNA-binding</keyword>
<dbReference type="SMART" id="SM00360">
    <property type="entry name" value="RRM"/>
    <property type="match status" value="1"/>
</dbReference>
<dbReference type="AlphaFoldDB" id="A0A158QPB8"/>
<organism evidence="6">
    <name type="scientific">Haemonchus placei</name>
    <name type="common">Barber's pole worm</name>
    <dbReference type="NCBI Taxonomy" id="6290"/>
    <lineage>
        <taxon>Eukaryota</taxon>
        <taxon>Metazoa</taxon>
        <taxon>Ecdysozoa</taxon>
        <taxon>Nematoda</taxon>
        <taxon>Chromadorea</taxon>
        <taxon>Rhabditida</taxon>
        <taxon>Rhabditina</taxon>
        <taxon>Rhabditomorpha</taxon>
        <taxon>Strongyloidea</taxon>
        <taxon>Trichostrongylidae</taxon>
        <taxon>Haemonchus</taxon>
    </lineage>
</organism>
<evidence type="ECO:0000313" key="5">
    <source>
        <dbReference type="Proteomes" id="UP000268014"/>
    </source>
</evidence>
<dbReference type="CDD" id="cd12257">
    <property type="entry name" value="RRM1_RBM26_like"/>
    <property type="match status" value="1"/>
</dbReference>